<gene>
    <name evidence="1" type="ORF">OEG84_12475</name>
</gene>
<reference evidence="1" key="1">
    <citation type="submission" date="2022-10" db="EMBL/GenBank/DDBJ databases">
        <title>Hoeflea sp. G2-23, isolated from marine algae.</title>
        <authorList>
            <person name="Kristyanto S."/>
            <person name="Kim J.M."/>
            <person name="Jeon C.O."/>
        </authorList>
    </citation>
    <scope>NUCLEOTIDE SEQUENCE</scope>
    <source>
        <strain evidence="1">G2-23</strain>
    </source>
</reference>
<evidence type="ECO:0000313" key="2">
    <source>
        <dbReference type="Proteomes" id="UP001073227"/>
    </source>
</evidence>
<evidence type="ECO:0000313" key="1">
    <source>
        <dbReference type="EMBL" id="MCY0148508.1"/>
    </source>
</evidence>
<accession>A0ABT3Z9R7</accession>
<protein>
    <submittedName>
        <fullName evidence="1">Uncharacterized protein</fullName>
    </submittedName>
</protein>
<sequence length="85" mass="9935">MRRYAVDFERLFVKIVLDKQEAGRLLARLVDSEFLTSFLCIQRNFRMFLQARLELLNGIWAATKMCSVDKHMALSGLVVTIFYCI</sequence>
<proteinExistence type="predicted"/>
<name>A0ABT3Z9R7_9HYPH</name>
<comment type="caution">
    <text evidence="1">The sequence shown here is derived from an EMBL/GenBank/DDBJ whole genome shotgun (WGS) entry which is preliminary data.</text>
</comment>
<keyword evidence="2" id="KW-1185">Reference proteome</keyword>
<organism evidence="1 2">
    <name type="scientific">Hoeflea algicola</name>
    <dbReference type="NCBI Taxonomy" id="2983763"/>
    <lineage>
        <taxon>Bacteria</taxon>
        <taxon>Pseudomonadati</taxon>
        <taxon>Pseudomonadota</taxon>
        <taxon>Alphaproteobacteria</taxon>
        <taxon>Hyphomicrobiales</taxon>
        <taxon>Rhizobiaceae</taxon>
        <taxon>Hoeflea</taxon>
    </lineage>
</organism>
<dbReference type="EMBL" id="JAOVZR010000001">
    <property type="protein sequence ID" value="MCY0148508.1"/>
    <property type="molecule type" value="Genomic_DNA"/>
</dbReference>
<dbReference type="Proteomes" id="UP001073227">
    <property type="component" value="Unassembled WGS sequence"/>
</dbReference>